<dbReference type="InterPro" id="IPR015001">
    <property type="entry name" value="DUF1850"/>
</dbReference>
<dbReference type="EMBL" id="JBHLTN010000039">
    <property type="protein sequence ID" value="MFC0594225.1"/>
    <property type="molecule type" value="Genomic_DNA"/>
</dbReference>
<evidence type="ECO:0000313" key="2">
    <source>
        <dbReference type="EMBL" id="MFC0594225.1"/>
    </source>
</evidence>
<protein>
    <submittedName>
        <fullName evidence="2">DUF1850 domain-containing protein</fullName>
    </submittedName>
</protein>
<feature type="signal peptide" evidence="1">
    <location>
        <begin position="1"/>
        <end position="23"/>
    </location>
</feature>
<feature type="chain" id="PRO_5046123185" evidence="1">
    <location>
        <begin position="24"/>
        <end position="156"/>
    </location>
</feature>
<dbReference type="RefSeq" id="WP_377484814.1">
    <property type="nucleotide sequence ID" value="NZ_JBHLTN010000039.1"/>
</dbReference>
<evidence type="ECO:0000313" key="3">
    <source>
        <dbReference type="Proteomes" id="UP001589834"/>
    </source>
</evidence>
<sequence>MSAAAVLGVCLALAAGLPPGADADGALPATSDARVRFVPQTRFTLAWMHSIEKIRWEEDYQVQRDGAGRPHLRLTRARIQGTGAGMEPPPDAVHHGAWYDYVPADQPQGALRLTRSPYTADFDLCPAGQPCRPMGAWLPSDGDITLLWACEETGVS</sequence>
<dbReference type="Proteomes" id="UP001589834">
    <property type="component" value="Unassembled WGS sequence"/>
</dbReference>
<evidence type="ECO:0000256" key="1">
    <source>
        <dbReference type="SAM" id="SignalP"/>
    </source>
</evidence>
<comment type="caution">
    <text evidence="2">The sequence shown here is derived from an EMBL/GenBank/DDBJ whole genome shotgun (WGS) entry which is preliminary data.</text>
</comment>
<proteinExistence type="predicted"/>
<gene>
    <name evidence="2" type="ORF">ACFFGG_16875</name>
</gene>
<organism evidence="2 3">
    <name type="scientific">Ottowia pentelensis</name>
    <dbReference type="NCBI Taxonomy" id="511108"/>
    <lineage>
        <taxon>Bacteria</taxon>
        <taxon>Pseudomonadati</taxon>
        <taxon>Pseudomonadota</taxon>
        <taxon>Betaproteobacteria</taxon>
        <taxon>Burkholderiales</taxon>
        <taxon>Comamonadaceae</taxon>
        <taxon>Ottowia</taxon>
    </lineage>
</organism>
<accession>A0ABV6PWK1</accession>
<keyword evidence="1" id="KW-0732">Signal</keyword>
<dbReference type="Pfam" id="PF08905">
    <property type="entry name" value="DUF1850"/>
    <property type="match status" value="1"/>
</dbReference>
<reference evidence="2 3" key="1">
    <citation type="submission" date="2024-09" db="EMBL/GenBank/DDBJ databases">
        <authorList>
            <person name="Sun Q."/>
            <person name="Mori K."/>
        </authorList>
    </citation>
    <scope>NUCLEOTIDE SEQUENCE [LARGE SCALE GENOMIC DNA]</scope>
    <source>
        <strain evidence="2 3">NCAIM B.02336</strain>
    </source>
</reference>
<name>A0ABV6PWK1_9BURK</name>
<keyword evidence="3" id="KW-1185">Reference proteome</keyword>